<dbReference type="InterPro" id="IPR017853">
    <property type="entry name" value="GH"/>
</dbReference>
<dbReference type="STRING" id="714943.Mucpa_0822"/>
<dbReference type="Gene3D" id="3.20.20.80">
    <property type="entry name" value="Glycosidases"/>
    <property type="match status" value="1"/>
</dbReference>
<dbReference type="InterPro" id="IPR013780">
    <property type="entry name" value="Glyco_hydro_b"/>
</dbReference>
<dbReference type="CDD" id="cd11353">
    <property type="entry name" value="AmyAc_euk_bac_CMD_like"/>
    <property type="match status" value="1"/>
</dbReference>
<dbReference type="InterPro" id="IPR045857">
    <property type="entry name" value="O16G_dom_2"/>
</dbReference>
<evidence type="ECO:0000256" key="1">
    <source>
        <dbReference type="ARBA" id="ARBA00022801"/>
    </source>
</evidence>
<dbReference type="SUPFAM" id="SSF51445">
    <property type="entry name" value="(Trans)glycosidases"/>
    <property type="match status" value="1"/>
</dbReference>
<dbReference type="InterPro" id="IPR006047">
    <property type="entry name" value="GH13_cat_dom"/>
</dbReference>
<dbReference type="Proteomes" id="UP000002774">
    <property type="component" value="Chromosome"/>
</dbReference>
<dbReference type="Gene3D" id="3.90.400.10">
    <property type="entry name" value="Oligo-1,6-glucosidase, Domain 2"/>
    <property type="match status" value="1"/>
</dbReference>
<dbReference type="RefSeq" id="WP_008504625.1">
    <property type="nucleotide sequence ID" value="NZ_CM001403.1"/>
</dbReference>
<keyword evidence="5" id="KW-1185">Reference proteome</keyword>
<dbReference type="Gene3D" id="2.60.40.1180">
    <property type="entry name" value="Golgi alpha-mannosidase II"/>
    <property type="match status" value="1"/>
</dbReference>
<dbReference type="HOGENOM" id="CLU_006462_6_5_10"/>
<reference evidence="4" key="1">
    <citation type="submission" date="2011-09" db="EMBL/GenBank/DDBJ databases">
        <title>The permanent draft genome of Mucilaginibacter paludis DSM 18603.</title>
        <authorList>
            <consortium name="US DOE Joint Genome Institute (JGI-PGF)"/>
            <person name="Lucas S."/>
            <person name="Han J."/>
            <person name="Lapidus A."/>
            <person name="Bruce D."/>
            <person name="Goodwin L."/>
            <person name="Pitluck S."/>
            <person name="Peters L."/>
            <person name="Kyrpides N."/>
            <person name="Mavromatis K."/>
            <person name="Ivanova N."/>
            <person name="Mikhailova N."/>
            <person name="Held B."/>
            <person name="Detter J.C."/>
            <person name="Tapia R."/>
            <person name="Han C."/>
            <person name="Land M."/>
            <person name="Hauser L."/>
            <person name="Markowitz V."/>
            <person name="Cheng J.-F."/>
            <person name="Hugenholtz P."/>
            <person name="Woyke T."/>
            <person name="Wu D."/>
            <person name="Tindall B."/>
            <person name="Brambilla E."/>
            <person name="Klenk H.-P."/>
            <person name="Eisen J.A."/>
        </authorList>
    </citation>
    <scope>NUCLEOTIDE SEQUENCE [LARGE SCALE GENOMIC DNA]</scope>
    <source>
        <strain evidence="4">DSM 18603</strain>
    </source>
</reference>
<dbReference type="GO" id="GO:0005975">
    <property type="term" value="P:carbohydrate metabolic process"/>
    <property type="evidence" value="ECO:0007669"/>
    <property type="project" value="InterPro"/>
</dbReference>
<protein>
    <submittedName>
        <fullName evidence="4">Alpha amylase catalytic region</fullName>
    </submittedName>
</protein>
<accession>H1YA19</accession>
<dbReference type="EMBL" id="CM001403">
    <property type="protein sequence ID" value="EHQ25003.1"/>
    <property type="molecule type" value="Genomic_DNA"/>
</dbReference>
<evidence type="ECO:0000313" key="5">
    <source>
        <dbReference type="Proteomes" id="UP000002774"/>
    </source>
</evidence>
<dbReference type="Pfam" id="PF00128">
    <property type="entry name" value="Alpha-amylase"/>
    <property type="match status" value="1"/>
</dbReference>
<evidence type="ECO:0000313" key="4">
    <source>
        <dbReference type="EMBL" id="EHQ25003.1"/>
    </source>
</evidence>
<dbReference type="OrthoDB" id="9806009at2"/>
<keyword evidence="1" id="KW-0378">Hydrolase</keyword>
<dbReference type="PANTHER" id="PTHR10357:SF210">
    <property type="entry name" value="MALTODEXTRIN GLUCOSIDASE"/>
    <property type="match status" value="1"/>
</dbReference>
<dbReference type="eggNOG" id="COG0366">
    <property type="taxonomic scope" value="Bacteria"/>
</dbReference>
<feature type="domain" description="Glycosyl hydrolase family 13 catalytic" evidence="3">
    <location>
        <begin position="40"/>
        <end position="367"/>
    </location>
</feature>
<proteinExistence type="predicted"/>
<dbReference type="PANTHER" id="PTHR10357">
    <property type="entry name" value="ALPHA-AMYLASE FAMILY MEMBER"/>
    <property type="match status" value="1"/>
</dbReference>
<dbReference type="SMART" id="SM00642">
    <property type="entry name" value="Aamy"/>
    <property type="match status" value="1"/>
</dbReference>
<name>H1YA19_9SPHI</name>
<evidence type="ECO:0000259" key="3">
    <source>
        <dbReference type="SMART" id="SM00642"/>
    </source>
</evidence>
<sequence>MDQHQPDSTYWPSEAVFYSIYPLGMLGAPEANDFASLPVNRLQQIENWIPHIKDLGCNALYLGPVFESDFHGYDTADYLTVDRRLGDNQALTDLSISLHQNGIRLVLDGVFNHVGRNFFAFKDLQVYGENSAYRDWFCGVDFSRQSSYGDDFYYDGWYDAYNLVKLNVKNAEVSNYLLGAVASWMDNFDIDGIRLDVAEIIDKGFLAQLAAFCRARKPNFWLMGEVIKGDYNEWANQDMLDSTTNYEVYKGIYSSHNDHNYFEIAWALDRQYGDDGLYRHLLLYNFVDNHDCTRIASILHQYNHLFPVYALLFTIPGIPSVYYGSEWAISGVKGEREDTALRPAVSFVPDLADCALYSYIRHLIRIRQLSIALRRGSYRQLFVNHEQLVFERRTDDELVIVAINSSEESASVECMTWCNEGTILQDQLDLSYKLVIANGNINITDIPASAARILKQIAD</sequence>
<dbReference type="GO" id="GO:0016798">
    <property type="term" value="F:hydrolase activity, acting on glycosyl bonds"/>
    <property type="evidence" value="ECO:0007669"/>
    <property type="project" value="UniProtKB-KW"/>
</dbReference>
<dbReference type="SUPFAM" id="SSF51011">
    <property type="entry name" value="Glycosyl hydrolase domain"/>
    <property type="match status" value="1"/>
</dbReference>
<organism evidence="4 5">
    <name type="scientific">Mucilaginibacter paludis DSM 18603</name>
    <dbReference type="NCBI Taxonomy" id="714943"/>
    <lineage>
        <taxon>Bacteria</taxon>
        <taxon>Pseudomonadati</taxon>
        <taxon>Bacteroidota</taxon>
        <taxon>Sphingobacteriia</taxon>
        <taxon>Sphingobacteriales</taxon>
        <taxon>Sphingobacteriaceae</taxon>
        <taxon>Mucilaginibacter</taxon>
    </lineage>
</organism>
<dbReference type="AlphaFoldDB" id="H1YA19"/>
<evidence type="ECO:0000256" key="2">
    <source>
        <dbReference type="ARBA" id="ARBA00023295"/>
    </source>
</evidence>
<gene>
    <name evidence="4" type="ORF">Mucpa_0822</name>
</gene>
<keyword evidence="2" id="KW-0326">Glycosidase</keyword>